<evidence type="ECO:0000256" key="1">
    <source>
        <dbReference type="ARBA" id="ARBA00001971"/>
    </source>
</evidence>
<dbReference type="Pfam" id="PF00067">
    <property type="entry name" value="p450"/>
    <property type="match status" value="1"/>
</dbReference>
<dbReference type="GO" id="GO:0006805">
    <property type="term" value="P:xenobiotic metabolic process"/>
    <property type="evidence" value="ECO:0007669"/>
    <property type="project" value="TreeGrafter"/>
</dbReference>
<dbReference type="EMBL" id="JAQQBS010001425">
    <property type="protein sequence ID" value="KAK0157565.1"/>
    <property type="molecule type" value="Genomic_DNA"/>
</dbReference>
<keyword evidence="8" id="KW-0256">Endoplasmic reticulum</keyword>
<dbReference type="InterPro" id="IPR001128">
    <property type="entry name" value="Cyt_P450"/>
</dbReference>
<keyword evidence="6 14" id="KW-0349">Heme</keyword>
<dbReference type="PRINTS" id="PR00385">
    <property type="entry name" value="P450"/>
</dbReference>
<evidence type="ECO:0000313" key="16">
    <source>
        <dbReference type="Proteomes" id="UP001168990"/>
    </source>
</evidence>
<evidence type="ECO:0000256" key="14">
    <source>
        <dbReference type="PIRSR" id="PIRSR602401-1"/>
    </source>
</evidence>
<sequence length="908" mass="106124">MDTLMNDLGNMSISNGQINDALWDHWMNLINKIYVPQQMIALTRPCDEKDYENYRNLVDKYFDDIQSLLTRILPYTNLEQIMTTKSSSSIKTIGMHLILIIGEHSVKNVWNNPITITKAINLSLDICKLFNVSTLSQLFTTNSDIFDNILLMLRPKLLKDIWKTYPSAVLCYKWLIHQIEIPGLQKHLFNVLPTALIIYDDFVPENRVIALECIDQILRHSSMQREFIDNGYLNVIYDALERLTHEREVRYIIPLYGCITRILTNIELVNDTINFEWSKRDDIIATLLDNMELEQNLELRHAYMTSLPQLLTNISCAKWCERLTRILAEYCEHHTDLRTLRVTLQTAETVLTLFHIRIPAHCTILYSAFLKLHFDLMETPTFDEEIIRCLERCIHLLYKLTPTIGSSIIRDDRMRTIMKNSLHIVCPDDTKYCIWRLPVWGSYWILLWGDYKFPHNTIQYYMKKYKSKIIGCWLGPAYTIILNDYVSVKEVLSRKEFDGRLHELYPAKARAFGKKLGIFFNDGWVWQEQRRFALHNLRNFGFGRRHFQVENELIDELNILIDTIKNGPVNQREKEVINGDQVLFPTILFPISANMIWTIMSGERLDRSNHELLRKLCHSACCFQKGGDTTGGAVSITGWLSYFGNLFGFRDFINGNQGIIDFVKNYIDNMKKNDSTENLMGFLPTYWREMKNNSFDNENFSEEQLIMIAVDFMFPALSAVPSTITHYFKYMMHHPDVMKRAQDEIINVVGRERLPNWDDRKKLPFTEATIREVLRMETLTPWSVAHKCLQTTTLQDYIIPVDTIIVTNLSAMHSDKDFWGDPEVFRPERFLSDDGKNLGKDWSLPFGFGRRLCAGETFARFILFEVIATILQQFNLSMIDGQPCKLDDKIPGIIVQPKTTWIRISERL</sequence>
<evidence type="ECO:0008006" key="17">
    <source>
        <dbReference type="Google" id="ProtNLM"/>
    </source>
</evidence>
<evidence type="ECO:0000256" key="8">
    <source>
        <dbReference type="ARBA" id="ARBA00022824"/>
    </source>
</evidence>
<evidence type="ECO:0000256" key="6">
    <source>
        <dbReference type="ARBA" id="ARBA00022617"/>
    </source>
</evidence>
<dbReference type="PRINTS" id="PR00463">
    <property type="entry name" value="EP450I"/>
</dbReference>
<evidence type="ECO:0000256" key="3">
    <source>
        <dbReference type="ARBA" id="ARBA00004174"/>
    </source>
</evidence>
<keyword evidence="9" id="KW-0492">Microsome</keyword>
<dbReference type="SUPFAM" id="SSF48371">
    <property type="entry name" value="ARM repeat"/>
    <property type="match status" value="1"/>
</dbReference>
<dbReference type="InterPro" id="IPR002401">
    <property type="entry name" value="Cyt_P450_E_grp-I"/>
</dbReference>
<comment type="subcellular location">
    <subcellularLocation>
        <location evidence="4">Endoplasmic reticulum membrane</location>
        <topology evidence="4">Peripheral membrane protein</topology>
    </subcellularLocation>
    <subcellularLocation>
        <location evidence="3">Microsome membrane</location>
        <topology evidence="3">Peripheral membrane protein</topology>
    </subcellularLocation>
</comment>
<dbReference type="GO" id="GO:0006082">
    <property type="term" value="P:organic acid metabolic process"/>
    <property type="evidence" value="ECO:0007669"/>
    <property type="project" value="TreeGrafter"/>
</dbReference>
<dbReference type="InterPro" id="IPR036396">
    <property type="entry name" value="Cyt_P450_sf"/>
</dbReference>
<keyword evidence="13" id="KW-0472">Membrane</keyword>
<comment type="function">
    <text evidence="2">May be involved in the metabolism of insect hormones and in the breakdown of synthetic insecticides.</text>
</comment>
<dbReference type="PANTHER" id="PTHR24300:SF376">
    <property type="entry name" value="CYTOCHROME P450 15A1"/>
    <property type="match status" value="1"/>
</dbReference>
<dbReference type="FunFam" id="1.10.630.10:FF:000238">
    <property type="entry name" value="Cytochrome P450 2A6"/>
    <property type="match status" value="1"/>
</dbReference>
<name>A0AA39C517_9HYME</name>
<dbReference type="GO" id="GO:0016712">
    <property type="term" value="F:oxidoreductase activity, acting on paired donors, with incorporation or reduction of molecular oxygen, reduced flavin or flavoprotein as one donor, and incorporation of one atom of oxygen"/>
    <property type="evidence" value="ECO:0007669"/>
    <property type="project" value="TreeGrafter"/>
</dbReference>
<evidence type="ECO:0000256" key="10">
    <source>
        <dbReference type="ARBA" id="ARBA00023002"/>
    </source>
</evidence>
<evidence type="ECO:0000256" key="2">
    <source>
        <dbReference type="ARBA" id="ARBA00003690"/>
    </source>
</evidence>
<dbReference type="InterPro" id="IPR017972">
    <property type="entry name" value="Cyt_P450_CS"/>
</dbReference>
<reference evidence="15" key="2">
    <citation type="submission" date="2023-03" db="EMBL/GenBank/DDBJ databases">
        <authorList>
            <person name="Inwood S.N."/>
            <person name="Skelly J.G."/>
            <person name="Guhlin J."/>
            <person name="Harrop T.W.R."/>
            <person name="Goldson S.G."/>
            <person name="Dearden P.K."/>
        </authorList>
    </citation>
    <scope>NUCLEOTIDE SEQUENCE</scope>
    <source>
        <strain evidence="15">Irish</strain>
        <tissue evidence="15">Whole body</tissue>
    </source>
</reference>
<evidence type="ECO:0000256" key="7">
    <source>
        <dbReference type="ARBA" id="ARBA00022723"/>
    </source>
</evidence>
<dbReference type="GO" id="GO:0008395">
    <property type="term" value="F:steroid hydroxylase activity"/>
    <property type="evidence" value="ECO:0007669"/>
    <property type="project" value="TreeGrafter"/>
</dbReference>
<dbReference type="Proteomes" id="UP001168990">
    <property type="component" value="Unassembled WGS sequence"/>
</dbReference>
<comment type="similarity">
    <text evidence="5">Belongs to the cytochrome P450 family.</text>
</comment>
<proteinExistence type="inferred from homology"/>
<dbReference type="SUPFAM" id="SSF48264">
    <property type="entry name" value="Cytochrome P450"/>
    <property type="match status" value="1"/>
</dbReference>
<dbReference type="AlphaFoldDB" id="A0AA39C517"/>
<dbReference type="InterPro" id="IPR050182">
    <property type="entry name" value="Cytochrome_P450_fam2"/>
</dbReference>
<keyword evidence="10" id="KW-0560">Oxidoreductase</keyword>
<evidence type="ECO:0000313" key="15">
    <source>
        <dbReference type="EMBL" id="KAK0157565.1"/>
    </source>
</evidence>
<dbReference type="InterPro" id="IPR016024">
    <property type="entry name" value="ARM-type_fold"/>
</dbReference>
<dbReference type="PROSITE" id="PS00086">
    <property type="entry name" value="CYTOCHROME_P450"/>
    <property type="match status" value="1"/>
</dbReference>
<dbReference type="GO" id="GO:0005789">
    <property type="term" value="C:endoplasmic reticulum membrane"/>
    <property type="evidence" value="ECO:0007669"/>
    <property type="project" value="UniProtKB-SubCell"/>
</dbReference>
<feature type="binding site" description="axial binding residue" evidence="14">
    <location>
        <position position="853"/>
    </location>
    <ligand>
        <name>heme</name>
        <dbReference type="ChEBI" id="CHEBI:30413"/>
    </ligand>
    <ligandPart>
        <name>Fe</name>
        <dbReference type="ChEBI" id="CHEBI:18248"/>
    </ligandPart>
</feature>
<protein>
    <recommendedName>
        <fullName evidence="17">Cytochrome P450</fullName>
    </recommendedName>
</protein>
<keyword evidence="12" id="KW-0503">Monooxygenase</keyword>
<evidence type="ECO:0000256" key="11">
    <source>
        <dbReference type="ARBA" id="ARBA00023004"/>
    </source>
</evidence>
<evidence type="ECO:0000256" key="13">
    <source>
        <dbReference type="ARBA" id="ARBA00023136"/>
    </source>
</evidence>
<dbReference type="GO" id="GO:0005506">
    <property type="term" value="F:iron ion binding"/>
    <property type="evidence" value="ECO:0007669"/>
    <property type="project" value="InterPro"/>
</dbReference>
<keyword evidence="16" id="KW-1185">Reference proteome</keyword>
<keyword evidence="11 14" id="KW-0408">Iron</keyword>
<evidence type="ECO:0000256" key="5">
    <source>
        <dbReference type="ARBA" id="ARBA00010617"/>
    </source>
</evidence>
<dbReference type="PANTHER" id="PTHR24300">
    <property type="entry name" value="CYTOCHROME P450 508A4-RELATED"/>
    <property type="match status" value="1"/>
</dbReference>
<comment type="cofactor">
    <cofactor evidence="1 14">
        <name>heme</name>
        <dbReference type="ChEBI" id="CHEBI:30413"/>
    </cofactor>
</comment>
<dbReference type="GO" id="GO:0020037">
    <property type="term" value="F:heme binding"/>
    <property type="evidence" value="ECO:0007669"/>
    <property type="project" value="InterPro"/>
</dbReference>
<keyword evidence="7 14" id="KW-0479">Metal-binding</keyword>
<organism evidence="15 16">
    <name type="scientific">Microctonus aethiopoides</name>
    <dbReference type="NCBI Taxonomy" id="144406"/>
    <lineage>
        <taxon>Eukaryota</taxon>
        <taxon>Metazoa</taxon>
        <taxon>Ecdysozoa</taxon>
        <taxon>Arthropoda</taxon>
        <taxon>Hexapoda</taxon>
        <taxon>Insecta</taxon>
        <taxon>Pterygota</taxon>
        <taxon>Neoptera</taxon>
        <taxon>Endopterygota</taxon>
        <taxon>Hymenoptera</taxon>
        <taxon>Apocrita</taxon>
        <taxon>Ichneumonoidea</taxon>
        <taxon>Braconidae</taxon>
        <taxon>Euphorinae</taxon>
        <taxon>Microctonus</taxon>
    </lineage>
</organism>
<evidence type="ECO:0000256" key="4">
    <source>
        <dbReference type="ARBA" id="ARBA00004406"/>
    </source>
</evidence>
<reference evidence="15" key="1">
    <citation type="journal article" date="2023" name="bioRxiv">
        <title>Scaffold-level genome assemblies of two parasitoid biocontrol wasps reveal the parthenogenesis mechanism and an associated novel virus.</title>
        <authorList>
            <person name="Inwood S."/>
            <person name="Skelly J."/>
            <person name="Guhlin J."/>
            <person name="Harrop T."/>
            <person name="Goldson S."/>
            <person name="Dearden P."/>
        </authorList>
    </citation>
    <scope>NUCLEOTIDE SEQUENCE</scope>
    <source>
        <strain evidence="15">Irish</strain>
        <tissue evidence="15">Whole body</tissue>
    </source>
</reference>
<gene>
    <name evidence="15" type="ORF">PV328_011294</name>
</gene>
<accession>A0AA39C517</accession>
<comment type="caution">
    <text evidence="15">The sequence shown here is derived from an EMBL/GenBank/DDBJ whole genome shotgun (WGS) entry which is preliminary data.</text>
</comment>
<evidence type="ECO:0000256" key="9">
    <source>
        <dbReference type="ARBA" id="ARBA00022848"/>
    </source>
</evidence>
<evidence type="ECO:0000256" key="12">
    <source>
        <dbReference type="ARBA" id="ARBA00023033"/>
    </source>
</evidence>
<dbReference type="Gene3D" id="1.10.630.10">
    <property type="entry name" value="Cytochrome P450"/>
    <property type="match status" value="1"/>
</dbReference>